<dbReference type="AlphaFoldDB" id="A0AAD8Q7I1"/>
<sequence>MPPSATLLPPHNTYLLTLPTRGLHCTCYLLGQHLPCPRSTQASVLLNPLCQALSPPGEPSKGAHCPSRRRLLHVCQYKQQPLFSPQHALEITIFTLLVRAITLPTLSPALLAQQLSFGPSTTPPSQPPGIGPSSLPVCLLSYTRHAVLVEKYPTANALLLGLERWRPLATYLLAASAPDSNPPALSAGSP</sequence>
<protein>
    <submittedName>
        <fullName evidence="1">Uncharacterized protein</fullName>
    </submittedName>
</protein>
<dbReference type="Proteomes" id="UP001230504">
    <property type="component" value="Unassembled WGS sequence"/>
</dbReference>
<accession>A0AAD8Q7I1</accession>
<evidence type="ECO:0000313" key="1">
    <source>
        <dbReference type="EMBL" id="KAK1597300.1"/>
    </source>
</evidence>
<dbReference type="RefSeq" id="XP_060418090.1">
    <property type="nucleotide sequence ID" value="XM_060552858.1"/>
</dbReference>
<keyword evidence="2" id="KW-1185">Reference proteome</keyword>
<proteinExistence type="predicted"/>
<dbReference type="EMBL" id="JAHLJV010000008">
    <property type="protein sequence ID" value="KAK1597300.1"/>
    <property type="molecule type" value="Genomic_DNA"/>
</dbReference>
<gene>
    <name evidence="1" type="ORF">LY79DRAFT_380742</name>
</gene>
<evidence type="ECO:0000313" key="2">
    <source>
        <dbReference type="Proteomes" id="UP001230504"/>
    </source>
</evidence>
<name>A0AAD8Q7I1_9PEZI</name>
<organism evidence="1 2">
    <name type="scientific">Colletotrichum navitas</name>
    <dbReference type="NCBI Taxonomy" id="681940"/>
    <lineage>
        <taxon>Eukaryota</taxon>
        <taxon>Fungi</taxon>
        <taxon>Dikarya</taxon>
        <taxon>Ascomycota</taxon>
        <taxon>Pezizomycotina</taxon>
        <taxon>Sordariomycetes</taxon>
        <taxon>Hypocreomycetidae</taxon>
        <taxon>Glomerellales</taxon>
        <taxon>Glomerellaceae</taxon>
        <taxon>Colletotrichum</taxon>
        <taxon>Colletotrichum graminicola species complex</taxon>
    </lineage>
</organism>
<comment type="caution">
    <text evidence="1">The sequence shown here is derived from an EMBL/GenBank/DDBJ whole genome shotgun (WGS) entry which is preliminary data.</text>
</comment>
<reference evidence="1" key="1">
    <citation type="submission" date="2021-06" db="EMBL/GenBank/DDBJ databases">
        <title>Comparative genomics, transcriptomics and evolutionary studies reveal genomic signatures of adaptation to plant cell wall in hemibiotrophic fungi.</title>
        <authorList>
            <consortium name="DOE Joint Genome Institute"/>
            <person name="Baroncelli R."/>
            <person name="Diaz J.F."/>
            <person name="Benocci T."/>
            <person name="Peng M."/>
            <person name="Battaglia E."/>
            <person name="Haridas S."/>
            <person name="Andreopoulos W."/>
            <person name="Labutti K."/>
            <person name="Pangilinan J."/>
            <person name="Floch G.L."/>
            <person name="Makela M.R."/>
            <person name="Henrissat B."/>
            <person name="Grigoriev I.V."/>
            <person name="Crouch J.A."/>
            <person name="De Vries R.P."/>
            <person name="Sukno S.A."/>
            <person name="Thon M.R."/>
        </authorList>
    </citation>
    <scope>NUCLEOTIDE SEQUENCE</scope>
    <source>
        <strain evidence="1">CBS 125086</strain>
    </source>
</reference>
<dbReference type="GeneID" id="85437098"/>